<gene>
    <name evidence="3" type="primary">TMEM210</name>
</gene>
<dbReference type="Pfam" id="PF15195">
    <property type="entry name" value="TMEM210"/>
    <property type="match status" value="1"/>
</dbReference>
<sequence>MAPCPQPDSCLASGPLSLICLSLLLAPAAAGTYCECSLGLSREALIALLTVLAGVGASCFCALVIVAIGALRAKGHEHTSRRHGESRGGPHRMVEHFGVQEDHVDLHTVHMESHFTDPDLEVSTMPPLEDHDLMTIPVDLTAPTVTLEEPSPPPPPPPPT</sequence>
<keyword evidence="2" id="KW-0732">Signal</keyword>
<evidence type="ECO:0000313" key="3">
    <source>
        <dbReference type="Ensembl" id="ENSSSUP00005034736.1"/>
    </source>
</evidence>
<reference evidence="3" key="2">
    <citation type="submission" date="2025-08" db="UniProtKB">
        <authorList>
            <consortium name="Ensembl"/>
        </authorList>
    </citation>
    <scope>IDENTIFICATION</scope>
</reference>
<evidence type="ECO:0000256" key="1">
    <source>
        <dbReference type="SAM" id="Phobius"/>
    </source>
</evidence>
<dbReference type="Ensembl" id="ENSSSUT00005039581.1">
    <property type="protein sequence ID" value="ENSSSUP00005034736.1"/>
    <property type="gene ID" value="ENSSSUG00005022270.1"/>
</dbReference>
<proteinExistence type="predicted"/>
<dbReference type="InterPro" id="IPR028123">
    <property type="entry name" value="TMEM210"/>
</dbReference>
<keyword evidence="1" id="KW-0812">Transmembrane</keyword>
<feature type="transmembrane region" description="Helical" evidence="1">
    <location>
        <begin position="46"/>
        <end position="71"/>
    </location>
</feature>
<name>A0A673VMI2_SURSU</name>
<keyword evidence="1" id="KW-0472">Membrane</keyword>
<keyword evidence="4" id="KW-1185">Reference proteome</keyword>
<organism evidence="3 4">
    <name type="scientific">Suricata suricatta</name>
    <name type="common">Meerkat</name>
    <dbReference type="NCBI Taxonomy" id="37032"/>
    <lineage>
        <taxon>Eukaryota</taxon>
        <taxon>Metazoa</taxon>
        <taxon>Chordata</taxon>
        <taxon>Craniata</taxon>
        <taxon>Vertebrata</taxon>
        <taxon>Euteleostomi</taxon>
        <taxon>Mammalia</taxon>
        <taxon>Eutheria</taxon>
        <taxon>Laurasiatheria</taxon>
        <taxon>Carnivora</taxon>
        <taxon>Feliformia</taxon>
        <taxon>Herpestidae</taxon>
        <taxon>Suricata</taxon>
    </lineage>
</organism>
<feature type="chain" id="PRO_5025452918" evidence="2">
    <location>
        <begin position="31"/>
        <end position="160"/>
    </location>
</feature>
<dbReference type="PANTHER" id="PTHR39234">
    <property type="entry name" value="TRANSMEMBRANE PROTEIN 210"/>
    <property type="match status" value="1"/>
</dbReference>
<dbReference type="PANTHER" id="PTHR39234:SF1">
    <property type="entry name" value="TRANSMEMBRANE PROTEIN 210"/>
    <property type="match status" value="1"/>
</dbReference>
<evidence type="ECO:0000256" key="2">
    <source>
        <dbReference type="SAM" id="SignalP"/>
    </source>
</evidence>
<dbReference type="Proteomes" id="UP000472268">
    <property type="component" value="Chromosome 13"/>
</dbReference>
<evidence type="ECO:0000313" key="4">
    <source>
        <dbReference type="Proteomes" id="UP000472268"/>
    </source>
</evidence>
<keyword evidence="1" id="KW-1133">Transmembrane helix</keyword>
<accession>A0A673VMI2</accession>
<dbReference type="OrthoDB" id="9837148at2759"/>
<reference evidence="3 4" key="1">
    <citation type="submission" date="2019-05" db="EMBL/GenBank/DDBJ databases">
        <title>A Chromosome-scale Meerkat (S. suricatta) Genome Assembly.</title>
        <authorList>
            <person name="Dudchenko O."/>
            <person name="Lieberman Aiden E."/>
            <person name="Tung J."/>
            <person name="Barreiro L.B."/>
            <person name="Clutton-Brock T.H."/>
        </authorList>
    </citation>
    <scope>NUCLEOTIDE SEQUENCE [LARGE SCALE GENOMIC DNA]</scope>
</reference>
<dbReference type="RefSeq" id="XP_029775660.1">
    <property type="nucleotide sequence ID" value="XM_029919800.1"/>
</dbReference>
<feature type="signal peptide" evidence="2">
    <location>
        <begin position="1"/>
        <end position="30"/>
    </location>
</feature>
<protein>
    <submittedName>
        <fullName evidence="3">Anaphase promoting complex subunit 2</fullName>
    </submittedName>
</protein>
<reference evidence="3" key="3">
    <citation type="submission" date="2025-09" db="UniProtKB">
        <authorList>
            <consortium name="Ensembl"/>
        </authorList>
    </citation>
    <scope>IDENTIFICATION</scope>
</reference>
<dbReference type="AlphaFoldDB" id="A0A673VMI2"/>
<dbReference type="GeneID" id="115276046"/>